<dbReference type="Gene3D" id="3.40.50.1820">
    <property type="entry name" value="alpha/beta hydrolase"/>
    <property type="match status" value="1"/>
</dbReference>
<dbReference type="EMBL" id="ML996083">
    <property type="protein sequence ID" value="KAF2155145.1"/>
    <property type="molecule type" value="Genomic_DNA"/>
</dbReference>
<accession>A0A9P4MHS6</accession>
<name>A0A9P4MHS6_9PEZI</name>
<evidence type="ECO:0000313" key="4">
    <source>
        <dbReference type="EMBL" id="KAF2155145.1"/>
    </source>
</evidence>
<evidence type="ECO:0000313" key="5">
    <source>
        <dbReference type="Proteomes" id="UP000799439"/>
    </source>
</evidence>
<feature type="domain" description="AB hydrolase-1" evidence="3">
    <location>
        <begin position="64"/>
        <end position="230"/>
    </location>
</feature>
<keyword evidence="5" id="KW-1185">Reference proteome</keyword>
<dbReference type="InterPro" id="IPR051601">
    <property type="entry name" value="Serine_prot/Carboxylest_S33"/>
</dbReference>
<dbReference type="PANTHER" id="PTHR43248:SF2">
    <property type="entry name" value="PROLYL AMINOPEPTIDASE"/>
    <property type="match status" value="1"/>
</dbReference>
<dbReference type="InterPro" id="IPR029058">
    <property type="entry name" value="AB_hydrolase_fold"/>
</dbReference>
<dbReference type="InterPro" id="IPR002410">
    <property type="entry name" value="Peptidase_S33"/>
</dbReference>
<protein>
    <submittedName>
        <fullName evidence="4">Alpha/beta-hydrolase</fullName>
    </submittedName>
</protein>
<dbReference type="AlphaFoldDB" id="A0A9P4MHS6"/>
<dbReference type="Proteomes" id="UP000799439">
    <property type="component" value="Unassembled WGS sequence"/>
</dbReference>
<evidence type="ECO:0000259" key="3">
    <source>
        <dbReference type="Pfam" id="PF00561"/>
    </source>
</evidence>
<reference evidence="4" key="1">
    <citation type="journal article" date="2020" name="Stud. Mycol.">
        <title>101 Dothideomycetes genomes: a test case for predicting lifestyles and emergence of pathogens.</title>
        <authorList>
            <person name="Haridas S."/>
            <person name="Albert R."/>
            <person name="Binder M."/>
            <person name="Bloem J."/>
            <person name="Labutti K."/>
            <person name="Salamov A."/>
            <person name="Andreopoulos B."/>
            <person name="Baker S."/>
            <person name="Barry K."/>
            <person name="Bills G."/>
            <person name="Bluhm B."/>
            <person name="Cannon C."/>
            <person name="Castanera R."/>
            <person name="Culley D."/>
            <person name="Daum C."/>
            <person name="Ezra D."/>
            <person name="Gonzalez J."/>
            <person name="Henrissat B."/>
            <person name="Kuo A."/>
            <person name="Liang C."/>
            <person name="Lipzen A."/>
            <person name="Lutzoni F."/>
            <person name="Magnuson J."/>
            <person name="Mondo S."/>
            <person name="Nolan M."/>
            <person name="Ohm R."/>
            <person name="Pangilinan J."/>
            <person name="Park H.-J."/>
            <person name="Ramirez L."/>
            <person name="Alfaro M."/>
            <person name="Sun H."/>
            <person name="Tritt A."/>
            <person name="Yoshinaga Y."/>
            <person name="Zwiers L.-H."/>
            <person name="Turgeon B."/>
            <person name="Goodwin S."/>
            <person name="Spatafora J."/>
            <person name="Crous P."/>
            <person name="Grigoriev I."/>
        </authorList>
    </citation>
    <scope>NUCLEOTIDE SEQUENCE</scope>
    <source>
        <strain evidence="4">CBS 260.36</strain>
    </source>
</reference>
<dbReference type="GO" id="GO:0008233">
    <property type="term" value="F:peptidase activity"/>
    <property type="evidence" value="ECO:0007669"/>
    <property type="project" value="InterPro"/>
</dbReference>
<comment type="similarity">
    <text evidence="1">Belongs to the peptidase S33 family.</text>
</comment>
<dbReference type="GO" id="GO:0006508">
    <property type="term" value="P:proteolysis"/>
    <property type="evidence" value="ECO:0007669"/>
    <property type="project" value="InterPro"/>
</dbReference>
<sequence>MAEQRIPVSSAEILSQRTHIVPGQLAITEHLFRVPLDYSNPSSGEIQLFARSARPARNADPSLPWVLWLTGGPGQSCMSPEDYPFTSIFLERGYQLLALDHRGTGRSTPVCASTLAQQGDAKTQAQWLSSFRADSIVRDCEALRYALDPEGKPWTLLAHSFGGYVAVTYLSFYPQGVCEAFLTGGLLPLVDGPDEVGRALCKVVQRRNQAYYDKYPEDHERVWRVLKHLVREEVRTPDSGTLSANRFLFLGMDFGMHGKFDAIHDLVLRAALDLDTFGYLTRPTLGLIAQATDLDEQPLFFLLYEAMYCNGTASNWSYARLMSEFPSFSSLEDLNALANTTAPPIEPINFFGEMTFPWMLDDYVDLAKKRDVAQLLAQHSEWPPLFDTEQLAMNEVPVWAAAFNDDMYVSYEFSLKTAAAIKKCKLFTTNIWYHNAINGKCKELLDQLFALRDDAID</sequence>
<dbReference type="InterPro" id="IPR000073">
    <property type="entry name" value="AB_hydrolase_1"/>
</dbReference>
<dbReference type="SUPFAM" id="SSF53474">
    <property type="entry name" value="alpha/beta-Hydrolases"/>
    <property type="match status" value="1"/>
</dbReference>
<proteinExistence type="inferred from homology"/>
<dbReference type="PANTHER" id="PTHR43248">
    <property type="entry name" value="2-SUCCINYL-6-HYDROXY-2,4-CYCLOHEXADIENE-1-CARBOXYLATE SYNTHASE"/>
    <property type="match status" value="1"/>
</dbReference>
<dbReference type="OrthoDB" id="1898734at2759"/>
<dbReference type="PRINTS" id="PR00793">
    <property type="entry name" value="PROAMNOPTASE"/>
</dbReference>
<evidence type="ECO:0000256" key="2">
    <source>
        <dbReference type="ARBA" id="ARBA00022801"/>
    </source>
</evidence>
<organism evidence="4 5">
    <name type="scientific">Myriangium duriaei CBS 260.36</name>
    <dbReference type="NCBI Taxonomy" id="1168546"/>
    <lineage>
        <taxon>Eukaryota</taxon>
        <taxon>Fungi</taxon>
        <taxon>Dikarya</taxon>
        <taxon>Ascomycota</taxon>
        <taxon>Pezizomycotina</taxon>
        <taxon>Dothideomycetes</taxon>
        <taxon>Dothideomycetidae</taxon>
        <taxon>Myriangiales</taxon>
        <taxon>Myriangiaceae</taxon>
        <taxon>Myriangium</taxon>
    </lineage>
</organism>
<keyword evidence="2" id="KW-0378">Hydrolase</keyword>
<dbReference type="Pfam" id="PF00561">
    <property type="entry name" value="Abhydrolase_1"/>
    <property type="match status" value="1"/>
</dbReference>
<gene>
    <name evidence="4" type="ORF">K461DRAFT_108773</name>
</gene>
<comment type="caution">
    <text evidence="4">The sequence shown here is derived from an EMBL/GenBank/DDBJ whole genome shotgun (WGS) entry which is preliminary data.</text>
</comment>
<evidence type="ECO:0000256" key="1">
    <source>
        <dbReference type="ARBA" id="ARBA00010088"/>
    </source>
</evidence>